<comment type="caution">
    <text evidence="2">The sequence shown here is derived from an EMBL/GenBank/DDBJ whole genome shotgun (WGS) entry which is preliminary data.</text>
</comment>
<sequence>MFKSAAASLLALSLALPALAAELRVPLPGRDDLVMDLPEGWHAQIRRPRPELPPTVEITGADAAALQVLVTPIWPVAPAQTPTANDIRALVQGAADRARPRAVEAELKLSDLAATGRHGYYFSATDRTPEPGGFRHLTQGAVAEGELRVSFTILANGEADEPTSQALALLRSMRRAPAHKAP</sequence>
<feature type="signal peptide" evidence="1">
    <location>
        <begin position="1"/>
        <end position="20"/>
    </location>
</feature>
<evidence type="ECO:0000313" key="2">
    <source>
        <dbReference type="EMBL" id="TCV00915.1"/>
    </source>
</evidence>
<feature type="chain" id="PRO_5020569703" evidence="1">
    <location>
        <begin position="21"/>
        <end position="182"/>
    </location>
</feature>
<proteinExistence type="predicted"/>
<name>A0A4R3VDV6_ROSSA</name>
<dbReference type="Proteomes" id="UP000295110">
    <property type="component" value="Unassembled WGS sequence"/>
</dbReference>
<dbReference type="OrthoDB" id="8819895at2"/>
<evidence type="ECO:0000313" key="3">
    <source>
        <dbReference type="Proteomes" id="UP000295110"/>
    </source>
</evidence>
<keyword evidence="3" id="KW-1185">Reference proteome</keyword>
<evidence type="ECO:0000256" key="1">
    <source>
        <dbReference type="SAM" id="SignalP"/>
    </source>
</evidence>
<dbReference type="RefSeq" id="WP_132570766.1">
    <property type="nucleotide sequence ID" value="NZ_CBCSGL010000043.1"/>
</dbReference>
<protein>
    <submittedName>
        <fullName evidence="2">Uncharacterized protein</fullName>
    </submittedName>
</protein>
<accession>A0A4R3VDV6</accession>
<reference evidence="2 3" key="1">
    <citation type="submission" date="2019-03" db="EMBL/GenBank/DDBJ databases">
        <title>Genomic Encyclopedia of Type Strains, Phase IV (KMG-IV): sequencing the most valuable type-strain genomes for metagenomic binning, comparative biology and taxonomic classification.</title>
        <authorList>
            <person name="Goeker M."/>
        </authorList>
    </citation>
    <scope>NUCLEOTIDE SEQUENCE [LARGE SCALE GENOMIC DNA]</scope>
    <source>
        <strain evidence="2 3">DSM 654</strain>
    </source>
</reference>
<organism evidence="2 3">
    <name type="scientific">Roseateles saccharophilus</name>
    <name type="common">Pseudomonas saccharophila</name>
    <dbReference type="NCBI Taxonomy" id="304"/>
    <lineage>
        <taxon>Bacteria</taxon>
        <taxon>Pseudomonadati</taxon>
        <taxon>Pseudomonadota</taxon>
        <taxon>Betaproteobacteria</taxon>
        <taxon>Burkholderiales</taxon>
        <taxon>Sphaerotilaceae</taxon>
        <taxon>Roseateles</taxon>
    </lineage>
</organism>
<gene>
    <name evidence="2" type="ORF">EV671_100744</name>
</gene>
<keyword evidence="1" id="KW-0732">Signal</keyword>
<dbReference type="AlphaFoldDB" id="A0A4R3VDV6"/>
<dbReference type="EMBL" id="SMBU01000007">
    <property type="protein sequence ID" value="TCV00915.1"/>
    <property type="molecule type" value="Genomic_DNA"/>
</dbReference>